<sequence length="250" mass="29541">MKNSTFTIFIVLAILATVLYIATVLTSNNIIKKSKNNPHFLMIKENYDLQSSLQEKFRINDSYFEVLKIKFKKVFFIHLLKYIILCICTLLVAILFSIIIHYENSKLSSYIQYLALPIIFLIYLIFDGALFHIRIIKNYHLLNKWNKENQSLLELVAEPQEELKINFAQIIEEFEEDHKATKLSPNYEDKRKIATYIQELHSYLKYSLNQEDIPSNLVLLITSLFIFNLSLNKPTAISYYLWSLKNLHKF</sequence>
<keyword evidence="1" id="KW-0472">Membrane</keyword>
<evidence type="ECO:0000256" key="1">
    <source>
        <dbReference type="SAM" id="Phobius"/>
    </source>
</evidence>
<reference evidence="4" key="2">
    <citation type="submission" date="2022-07" db="EMBL/GenBank/DDBJ databases">
        <title>Complete genome of Mycoplasma hyosynoviae B1.</title>
        <authorList>
            <person name="Spergser J."/>
        </authorList>
    </citation>
    <scope>NUCLEOTIDE SEQUENCE</scope>
    <source>
        <strain evidence="4">B1</strain>
    </source>
</reference>
<feature type="transmembrane region" description="Helical" evidence="1">
    <location>
        <begin position="114"/>
        <end position="136"/>
    </location>
</feature>
<protein>
    <submittedName>
        <fullName evidence="2">Uncharacterized protein</fullName>
    </submittedName>
</protein>
<dbReference type="AlphaFoldDB" id="A0A4P1QGN9"/>
<keyword evidence="1" id="KW-0812">Transmembrane</keyword>
<dbReference type="GeneID" id="75105502"/>
<proteinExistence type="predicted"/>
<evidence type="ECO:0000313" key="3">
    <source>
        <dbReference type="EMBL" id="MDI3047675.1"/>
    </source>
</evidence>
<feature type="transmembrane region" description="Helical" evidence="1">
    <location>
        <begin position="79"/>
        <end position="102"/>
    </location>
</feature>
<reference evidence="3" key="3">
    <citation type="submission" date="2023-04" db="EMBL/GenBank/DDBJ databases">
        <title>Genomes of recent Mycoplasma hyosynoviae isolates 2023.</title>
        <authorList>
            <person name="Spergser J."/>
        </authorList>
    </citation>
    <scope>NUCLEOTIDE SEQUENCE</scope>
    <source>
        <strain evidence="3">SN1J23N</strain>
    </source>
</reference>
<dbReference type="EMBL" id="CP101127">
    <property type="protein sequence ID" value="UTO25867.1"/>
    <property type="molecule type" value="Genomic_DNA"/>
</dbReference>
<dbReference type="KEGG" id="mhyv:MHSN_03045"/>
<reference evidence="2 5" key="1">
    <citation type="submission" date="2014-06" db="EMBL/GenBank/DDBJ databases">
        <title>The Whole Genome Sequence of Mycoplasma hyosynoviae strain ATCC 27095.</title>
        <authorList>
            <person name="Calcutt M.J."/>
            <person name="Foecking M.F."/>
        </authorList>
    </citation>
    <scope>NUCLEOTIDE SEQUENCE [LARGE SCALE GENOMIC DNA]</scope>
    <source>
        <strain evidence="2 5">M60</strain>
    </source>
</reference>
<keyword evidence="5" id="KW-1185">Reference proteome</keyword>
<organism evidence="2 5">
    <name type="scientific">Metamycoplasma hyosynoviae</name>
    <dbReference type="NCBI Taxonomy" id="29559"/>
    <lineage>
        <taxon>Bacteria</taxon>
        <taxon>Bacillati</taxon>
        <taxon>Mycoplasmatota</taxon>
        <taxon>Mycoplasmoidales</taxon>
        <taxon>Metamycoplasmataceae</taxon>
        <taxon>Metamycoplasma</taxon>
    </lineage>
</organism>
<gene>
    <name evidence="2" type="ORF">MHSN_03045</name>
    <name evidence="4" type="ORF">NMG93_03275</name>
    <name evidence="3" type="ORF">QJ129_00130</name>
</gene>
<name>A0A4P1QGN9_9BACT</name>
<dbReference type="Proteomes" id="UP000264882">
    <property type="component" value="Chromosome"/>
</dbReference>
<keyword evidence="1" id="KW-1133">Transmembrane helix</keyword>
<evidence type="ECO:0000313" key="2">
    <source>
        <dbReference type="EMBL" id="ASI54129.1"/>
    </source>
</evidence>
<dbReference type="Proteomes" id="UP001059349">
    <property type="component" value="Chromosome"/>
</dbReference>
<feature type="transmembrane region" description="Helical" evidence="1">
    <location>
        <begin position="6"/>
        <end position="25"/>
    </location>
</feature>
<dbReference type="RefSeq" id="WP_119863958.1">
    <property type="nucleotide sequence ID" value="NZ_CP008748.1"/>
</dbReference>
<evidence type="ECO:0000313" key="5">
    <source>
        <dbReference type="Proteomes" id="UP000264882"/>
    </source>
</evidence>
<dbReference type="Proteomes" id="UP001233782">
    <property type="component" value="Unassembled WGS sequence"/>
</dbReference>
<evidence type="ECO:0000313" key="4">
    <source>
        <dbReference type="EMBL" id="UTO25867.1"/>
    </source>
</evidence>
<accession>A0A4P1QGN9</accession>
<dbReference type="EMBL" id="JASBCP010000001">
    <property type="protein sequence ID" value="MDI3047675.1"/>
    <property type="molecule type" value="Genomic_DNA"/>
</dbReference>
<dbReference type="EMBL" id="CP008748">
    <property type="protein sequence ID" value="ASI54129.1"/>
    <property type="molecule type" value="Genomic_DNA"/>
</dbReference>